<dbReference type="PROSITE" id="PS50850">
    <property type="entry name" value="MFS"/>
    <property type="match status" value="1"/>
</dbReference>
<feature type="transmembrane region" description="Helical" evidence="7">
    <location>
        <begin position="73"/>
        <end position="90"/>
    </location>
</feature>
<dbReference type="KEGG" id="hje:HacjB3_04165"/>
<dbReference type="eggNOG" id="arCOG00134">
    <property type="taxonomic scope" value="Archaea"/>
</dbReference>
<dbReference type="HOGENOM" id="CLU_697581_0_0_2"/>
<dbReference type="PATRIC" id="fig|795797.18.peg.838"/>
<protein>
    <submittedName>
        <fullName evidence="9">Major facilitator superfamily MFS_1</fullName>
    </submittedName>
    <submittedName>
        <fullName evidence="10">Major facilitator superfamily protein</fullName>
    </submittedName>
</protein>
<feature type="transmembrane region" description="Helical" evidence="7">
    <location>
        <begin position="264"/>
        <end position="285"/>
    </location>
</feature>
<evidence type="ECO:0000259" key="8">
    <source>
        <dbReference type="PROSITE" id="PS50850"/>
    </source>
</evidence>
<dbReference type="Pfam" id="PF07690">
    <property type="entry name" value="MFS_1"/>
    <property type="match status" value="1"/>
</dbReference>
<feature type="transmembrane region" description="Helical" evidence="7">
    <location>
        <begin position="96"/>
        <end position="114"/>
    </location>
</feature>
<sequence>MERRTRWTAAIFLFVALDAASLQIRGALLPQFEATFSVPPGLLGLVAPAGTAGFFLTVLVVGLAAGRIRVHRTLLLGVLGAGAFLLVMSGAPVYPLFLGALVCHGVSLGGFRALDRALLSHLYPERRGRIFTLHGLAWAIGAVSGPALAALVIWVADWRAVFVVLGLGFLPVGLSIRNLPLPERMANERPISVDGATDLFRDPAILGMTGALLLVGGIEGAIFTWLPYYAGTSLPAALAPLALSAYLLAYVPGRITYTVLAERVGYAPLSLALALPAIPAMYVALVATEGYAMLAAVFVLGLFMSGQFPLLSAVGVEAASEYSGPVNAISTSATYVGMAIVPTVMGVITETDGIASAMLVPVVLVVGASGLIGATWLATYRE</sequence>
<comment type="subcellular location">
    <subcellularLocation>
        <location evidence="1">Endomembrane system</location>
        <topology evidence="1">Multi-pass membrane protein</topology>
    </subcellularLocation>
</comment>
<dbReference type="GeneID" id="9418632"/>
<dbReference type="AlphaFoldDB" id="D8J8N9"/>
<dbReference type="InterPro" id="IPR051788">
    <property type="entry name" value="MFS_Transporter"/>
</dbReference>
<organism evidence="9 11">
    <name type="scientific">Halalkalicoccus jeotgali (strain DSM 18796 / CECT 7217 / JCM 14584 / KCTC 4019 / B3)</name>
    <dbReference type="NCBI Taxonomy" id="795797"/>
    <lineage>
        <taxon>Archaea</taxon>
        <taxon>Methanobacteriati</taxon>
        <taxon>Methanobacteriota</taxon>
        <taxon>Stenosarchaea group</taxon>
        <taxon>Halobacteria</taxon>
        <taxon>Halobacteriales</taxon>
        <taxon>Halococcaceae</taxon>
        <taxon>Halalkalicoccus</taxon>
    </lineage>
</organism>
<evidence type="ECO:0000313" key="11">
    <source>
        <dbReference type="Proteomes" id="UP000000390"/>
    </source>
</evidence>
<feature type="domain" description="Major facilitator superfamily (MFS) profile" evidence="8">
    <location>
        <begin position="4"/>
        <end position="382"/>
    </location>
</feature>
<feature type="transmembrane region" description="Helical" evidence="7">
    <location>
        <begin position="42"/>
        <end position="66"/>
    </location>
</feature>
<dbReference type="Gene3D" id="1.20.1250.20">
    <property type="entry name" value="MFS general substrate transporter like domains"/>
    <property type="match status" value="1"/>
</dbReference>
<feature type="transmembrane region" description="Helical" evidence="7">
    <location>
        <begin position="205"/>
        <end position="228"/>
    </location>
</feature>
<keyword evidence="12" id="KW-1185">Reference proteome</keyword>
<evidence type="ECO:0000313" key="10">
    <source>
        <dbReference type="EMBL" id="ELY34595.1"/>
    </source>
</evidence>
<dbReference type="STRING" id="795797.HacjB3_04165"/>
<name>D8J8N9_HALJB</name>
<feature type="transmembrane region" description="Helical" evidence="7">
    <location>
        <begin position="135"/>
        <end position="154"/>
    </location>
</feature>
<reference evidence="9 11" key="1">
    <citation type="journal article" date="2010" name="J. Bacteriol.">
        <title>Complete genome sequence of Halalkalicoccus jeotgali B3(T), an extremely halophilic archaeon.</title>
        <authorList>
            <person name="Roh S.W."/>
            <person name="Nam Y.D."/>
            <person name="Nam S.H."/>
            <person name="Choi S.H."/>
            <person name="Park H.S."/>
            <person name="Bae J.W."/>
        </authorList>
    </citation>
    <scope>NUCLEOTIDE SEQUENCE [LARGE SCALE GENOMIC DNA]</scope>
    <source>
        <strain evidence="9">B3</strain>
        <strain evidence="11">DSM 18796 / CECT 7217 / JCM 14584 / KCTC 4019 / B3</strain>
    </source>
</reference>
<dbReference type="Proteomes" id="UP000000390">
    <property type="component" value="Chromosome"/>
</dbReference>
<dbReference type="InterPro" id="IPR036259">
    <property type="entry name" value="MFS_trans_sf"/>
</dbReference>
<evidence type="ECO:0000256" key="7">
    <source>
        <dbReference type="SAM" id="Phobius"/>
    </source>
</evidence>
<keyword evidence="5 7" id="KW-1133">Transmembrane helix</keyword>
<evidence type="ECO:0000256" key="2">
    <source>
        <dbReference type="ARBA" id="ARBA00008335"/>
    </source>
</evidence>
<dbReference type="RefSeq" id="WP_008417772.1">
    <property type="nucleotide sequence ID" value="NC_014297.1"/>
</dbReference>
<dbReference type="PANTHER" id="PTHR23514:SF3">
    <property type="entry name" value="BYPASS OF STOP CODON PROTEIN 6"/>
    <property type="match status" value="1"/>
</dbReference>
<evidence type="ECO:0000256" key="6">
    <source>
        <dbReference type="ARBA" id="ARBA00023136"/>
    </source>
</evidence>
<keyword evidence="3" id="KW-0813">Transport</keyword>
<dbReference type="EMBL" id="CP002062">
    <property type="protein sequence ID" value="ADJ14224.1"/>
    <property type="molecule type" value="Genomic_DNA"/>
</dbReference>
<dbReference type="PANTHER" id="PTHR23514">
    <property type="entry name" value="BYPASS OF STOP CODON PROTEIN 6"/>
    <property type="match status" value="1"/>
</dbReference>
<keyword evidence="4 7" id="KW-0812">Transmembrane</keyword>
<feature type="transmembrane region" description="Helical" evidence="7">
    <location>
        <begin position="160"/>
        <end position="179"/>
    </location>
</feature>
<evidence type="ECO:0000313" key="9">
    <source>
        <dbReference type="EMBL" id="ADJ14224.1"/>
    </source>
</evidence>
<evidence type="ECO:0000256" key="5">
    <source>
        <dbReference type="ARBA" id="ARBA00022989"/>
    </source>
</evidence>
<dbReference type="EMBL" id="AOHV01000040">
    <property type="protein sequence ID" value="ELY34595.1"/>
    <property type="molecule type" value="Genomic_DNA"/>
</dbReference>
<dbReference type="InterPro" id="IPR020846">
    <property type="entry name" value="MFS_dom"/>
</dbReference>
<dbReference type="GO" id="GO:0012505">
    <property type="term" value="C:endomembrane system"/>
    <property type="evidence" value="ECO:0007669"/>
    <property type="project" value="UniProtKB-SubCell"/>
</dbReference>
<evidence type="ECO:0000256" key="3">
    <source>
        <dbReference type="ARBA" id="ARBA00022448"/>
    </source>
</evidence>
<gene>
    <name evidence="9" type="ordered locus">HacjB3_04165</name>
    <name evidence="10" type="ORF">C497_15133</name>
</gene>
<dbReference type="OrthoDB" id="306002at2157"/>
<dbReference type="Proteomes" id="UP000011645">
    <property type="component" value="Unassembled WGS sequence"/>
</dbReference>
<dbReference type="GO" id="GO:0016020">
    <property type="term" value="C:membrane"/>
    <property type="evidence" value="ECO:0007669"/>
    <property type="project" value="TreeGrafter"/>
</dbReference>
<feature type="transmembrane region" description="Helical" evidence="7">
    <location>
        <begin position="354"/>
        <end position="378"/>
    </location>
</feature>
<comment type="similarity">
    <text evidence="2">Belongs to the major facilitator superfamily.</text>
</comment>
<dbReference type="InterPro" id="IPR011701">
    <property type="entry name" value="MFS"/>
</dbReference>
<dbReference type="SUPFAM" id="SSF103473">
    <property type="entry name" value="MFS general substrate transporter"/>
    <property type="match status" value="1"/>
</dbReference>
<feature type="transmembrane region" description="Helical" evidence="7">
    <location>
        <begin position="326"/>
        <end position="348"/>
    </location>
</feature>
<feature type="transmembrane region" description="Helical" evidence="7">
    <location>
        <begin position="234"/>
        <end position="252"/>
    </location>
</feature>
<feature type="transmembrane region" description="Helical" evidence="7">
    <location>
        <begin position="291"/>
        <end position="314"/>
    </location>
</feature>
<evidence type="ECO:0000256" key="4">
    <source>
        <dbReference type="ARBA" id="ARBA00022692"/>
    </source>
</evidence>
<keyword evidence="6 7" id="KW-0472">Membrane</keyword>
<dbReference type="GO" id="GO:0022857">
    <property type="term" value="F:transmembrane transporter activity"/>
    <property type="evidence" value="ECO:0007669"/>
    <property type="project" value="InterPro"/>
</dbReference>
<accession>D8J8N9</accession>
<evidence type="ECO:0000256" key="1">
    <source>
        <dbReference type="ARBA" id="ARBA00004127"/>
    </source>
</evidence>
<proteinExistence type="inferred from homology"/>
<evidence type="ECO:0000313" key="12">
    <source>
        <dbReference type="Proteomes" id="UP000011645"/>
    </source>
</evidence>
<reference evidence="10 12" key="2">
    <citation type="journal article" date="2014" name="PLoS Genet.">
        <title>Phylogenetically driven sequencing of extremely halophilic archaea reveals strategies for static and dynamic osmo-response.</title>
        <authorList>
            <person name="Becker E.A."/>
            <person name="Seitzer P.M."/>
            <person name="Tritt A."/>
            <person name="Larsen D."/>
            <person name="Krusor M."/>
            <person name="Yao A.I."/>
            <person name="Wu D."/>
            <person name="Madern D."/>
            <person name="Eisen J.A."/>
            <person name="Darling A.E."/>
            <person name="Facciotti M.T."/>
        </authorList>
    </citation>
    <scope>NUCLEOTIDE SEQUENCE [LARGE SCALE GENOMIC DNA]</scope>
    <source>
        <strain evidence="10">B3</strain>
        <strain evidence="12">DSM 18796 / CECT 7217 / JCM 14584 / KCTC 4019 / B3</strain>
    </source>
</reference>